<keyword evidence="2" id="KW-0830">Ubiquinone</keyword>
<evidence type="ECO:0000313" key="5">
    <source>
        <dbReference type="Proteomes" id="UP001154259"/>
    </source>
</evidence>
<dbReference type="Proteomes" id="UP001154259">
    <property type="component" value="Unassembled WGS sequence"/>
</dbReference>
<dbReference type="Proteomes" id="UP001154255">
    <property type="component" value="Unassembled WGS sequence"/>
</dbReference>
<dbReference type="Gene3D" id="3.40.50.150">
    <property type="entry name" value="Vaccinia Virus protein VP39"/>
    <property type="match status" value="1"/>
</dbReference>
<evidence type="ECO:0000313" key="2">
    <source>
        <dbReference type="EMBL" id="CAI3929836.1"/>
    </source>
</evidence>
<evidence type="ECO:0000259" key="1">
    <source>
        <dbReference type="Pfam" id="PF08241"/>
    </source>
</evidence>
<accession>A0A9W4X5X7</accession>
<sequence>MINKPQEYVAQSYDPRAKDYVSSQVHAFGPDLEQIKALLSTHSSASLLDLGCGGGHVSYCAAPLVKEVVACDISQTMLDAVLQTAKEKSLNNIITQRAQAEQLPFENHQFDWVISRFSSHHWHNLAQGICEIKRVLKPNGTAIIIDTIAPLDKTADSFLQTIELLRDHSHVRNYNMAEYTQIFSIYELTLNSITQRELNLEFHSWINRTNPSAHCIQAIIELQQIAPAHVKDILKFQDNHGFSLPTATFILNR</sequence>
<dbReference type="PANTHER" id="PTHR43591">
    <property type="entry name" value="METHYLTRANSFERASE"/>
    <property type="match status" value="1"/>
</dbReference>
<name>A0A9W4X5X7_9PROT</name>
<evidence type="ECO:0000313" key="3">
    <source>
        <dbReference type="EMBL" id="CAI3931088.1"/>
    </source>
</evidence>
<dbReference type="EMBL" id="CAMXCM010000001">
    <property type="protein sequence ID" value="CAI3929836.1"/>
    <property type="molecule type" value="Genomic_DNA"/>
</dbReference>
<dbReference type="EMBL" id="CAMXCS010000001">
    <property type="protein sequence ID" value="CAI3931088.1"/>
    <property type="molecule type" value="Genomic_DNA"/>
</dbReference>
<organism evidence="2 4">
    <name type="scientific">Commensalibacter communis</name>
    <dbReference type="NCBI Taxonomy" id="2972786"/>
    <lineage>
        <taxon>Bacteria</taxon>
        <taxon>Pseudomonadati</taxon>
        <taxon>Pseudomonadota</taxon>
        <taxon>Alphaproteobacteria</taxon>
        <taxon>Acetobacterales</taxon>
        <taxon>Acetobacteraceae</taxon>
    </lineage>
</organism>
<dbReference type="RefSeq" id="WP_271788974.1">
    <property type="nucleotide sequence ID" value="NZ_CAMXCM010000001.1"/>
</dbReference>
<comment type="caution">
    <text evidence="2">The sequence shown here is derived from an EMBL/GenBank/DDBJ whole genome shotgun (WGS) entry which is preliminary data.</text>
</comment>
<protein>
    <submittedName>
        <fullName evidence="2 3">Ubiquinone/menaquinone biosynthesis C-methylase UbiE/MenG (UbiE)</fullName>
    </submittedName>
</protein>
<reference evidence="2" key="1">
    <citation type="submission" date="2022-10" db="EMBL/GenBank/DDBJ databases">
        <authorList>
            <person name="Botero Cardona J."/>
        </authorList>
    </citation>
    <scope>NUCLEOTIDE SEQUENCE</scope>
    <source>
        <strain evidence="2">LMG 31819</strain>
        <strain evidence="3">R-53529</strain>
    </source>
</reference>
<dbReference type="AlphaFoldDB" id="A0A9W4X5X7"/>
<dbReference type="Pfam" id="PF08241">
    <property type="entry name" value="Methyltransf_11"/>
    <property type="match status" value="1"/>
</dbReference>
<dbReference type="GO" id="GO:0008757">
    <property type="term" value="F:S-adenosylmethionine-dependent methyltransferase activity"/>
    <property type="evidence" value="ECO:0007669"/>
    <property type="project" value="InterPro"/>
</dbReference>
<dbReference type="InterPro" id="IPR029063">
    <property type="entry name" value="SAM-dependent_MTases_sf"/>
</dbReference>
<dbReference type="InterPro" id="IPR013216">
    <property type="entry name" value="Methyltransf_11"/>
</dbReference>
<proteinExistence type="predicted"/>
<gene>
    <name evidence="3" type="ORF">R53529_LOCUS529</name>
    <name evidence="2" type="ORF">R53530_LOCUS572</name>
</gene>
<keyword evidence="5" id="KW-1185">Reference proteome</keyword>
<dbReference type="CDD" id="cd02440">
    <property type="entry name" value="AdoMet_MTases"/>
    <property type="match status" value="1"/>
</dbReference>
<dbReference type="SUPFAM" id="SSF53335">
    <property type="entry name" value="S-adenosyl-L-methionine-dependent methyltransferases"/>
    <property type="match status" value="1"/>
</dbReference>
<evidence type="ECO:0000313" key="4">
    <source>
        <dbReference type="Proteomes" id="UP001154255"/>
    </source>
</evidence>
<feature type="domain" description="Methyltransferase type 11" evidence="1">
    <location>
        <begin position="48"/>
        <end position="144"/>
    </location>
</feature>